<dbReference type="AlphaFoldDB" id="A0A2N5W902"/>
<dbReference type="EMBL" id="PGCJ01000001">
    <property type="protein sequence ID" value="PLW58720.1"/>
    <property type="molecule type" value="Genomic_DNA"/>
</dbReference>
<feature type="transmembrane region" description="Helical" evidence="2">
    <location>
        <begin position="459"/>
        <end position="476"/>
    </location>
</feature>
<gene>
    <name evidence="3" type="ORF">PCANC_00280</name>
</gene>
<sequence length="816" mass="88473">MTGPPNLDNTPGAYNYPGSAYDIAGAGNLPPLNLDVHPLLPDPGYEALVNRFLDPDAQPYGPPPHLPATTPTLTSKGLVRTRKPNRTPEQIQAAEAAFALKRQERANKAATKAADARIKAAQKAACNVVKAKDKESAACCLKWTLEASCKLLKFIRVQVKDQVDRSGSGNLFDALIRFALPHELYTLMVDVTACNAAANAAGQNKMEDTYNNLLAPLPTIHTGSDKDSDCEDNVGADVPPESPPTATPHRRRRQQTANLTDAECALDEDTPPPSQHGDADFTPPLPIDVEDDLASLMPPPPTPTANTPALTRTPTEAGARTPNQSVGATNAKHGKSRPPAATQWMLDERKRADDLRAKEQQESKACSNAKAQACLDQLEQAKLDRKDLLEQARLDRKAHKAAQAHERAEDHLEILPPGGRVGAILVVACTAAGILPAGIQAVGIRLLGDLVARTRADSIQLLGTRVVVITLAWVVVPMWVGTLAVAMGTLPVGIPLLYGLSENFLRRLLNPWALVRPMSTKQTFNIPNSNLKQLPDINQMVHKTKSDRGIRNSPHSDPAKRWMRSGRLANGPTTPVANEASLAHLSPSQMREAISDIWNQDLQQDVPTTLVDNESTNNELSTTKEGTLEVNRKPIGGLTAVIDEAMATDQDNELLTTVDGTPDRTVAPTEDMPGVNHKDAPVDVHPLDAPTPVEPNTHGEPGNIFLAPDPAPPVQGNNFQREQAIWDQLAFLARAHGNAPEPRNKLETAGFEGFLQDCHIAKLDQYTRMILRHHGITHWSYFRSSQEADLITNIGLSAGVARFLCVGASVRRRRCF</sequence>
<evidence type="ECO:0000256" key="1">
    <source>
        <dbReference type="SAM" id="MobiDB-lite"/>
    </source>
</evidence>
<keyword evidence="2" id="KW-0812">Transmembrane</keyword>
<keyword evidence="2" id="KW-0472">Membrane</keyword>
<name>A0A2N5W902_9BASI</name>
<evidence type="ECO:0000313" key="4">
    <source>
        <dbReference type="Proteomes" id="UP000235388"/>
    </source>
</evidence>
<feature type="compositionally biased region" description="Low complexity" evidence="1">
    <location>
        <begin position="304"/>
        <end position="315"/>
    </location>
</feature>
<keyword evidence="2" id="KW-1133">Transmembrane helix</keyword>
<protein>
    <submittedName>
        <fullName evidence="3">Uncharacterized protein</fullName>
    </submittedName>
</protein>
<reference evidence="3 4" key="1">
    <citation type="submission" date="2017-11" db="EMBL/GenBank/DDBJ databases">
        <title>De novo assembly and phasing of dikaryotic genomes from two isolates of Puccinia coronata f. sp. avenae, the causal agent of oat crown rust.</title>
        <authorList>
            <person name="Miller M.E."/>
            <person name="Zhang Y."/>
            <person name="Omidvar V."/>
            <person name="Sperschneider J."/>
            <person name="Schwessinger B."/>
            <person name="Raley C."/>
            <person name="Palmer J.M."/>
            <person name="Garnica D."/>
            <person name="Upadhyaya N."/>
            <person name="Rathjen J."/>
            <person name="Taylor J.M."/>
            <person name="Park R.F."/>
            <person name="Dodds P.N."/>
            <person name="Hirsch C.D."/>
            <person name="Kianian S.F."/>
            <person name="Figueroa M."/>
        </authorList>
    </citation>
    <scope>NUCLEOTIDE SEQUENCE [LARGE SCALE GENOMIC DNA]</scope>
    <source>
        <strain evidence="3">12NC29</strain>
    </source>
</reference>
<comment type="caution">
    <text evidence="3">The sequence shown here is derived from an EMBL/GenBank/DDBJ whole genome shotgun (WGS) entry which is preliminary data.</text>
</comment>
<proteinExistence type="predicted"/>
<feature type="region of interest" description="Disordered" evidence="1">
    <location>
        <begin position="217"/>
        <end position="340"/>
    </location>
</feature>
<evidence type="ECO:0000256" key="2">
    <source>
        <dbReference type="SAM" id="Phobius"/>
    </source>
</evidence>
<organism evidence="3 4">
    <name type="scientific">Puccinia coronata f. sp. avenae</name>
    <dbReference type="NCBI Taxonomy" id="200324"/>
    <lineage>
        <taxon>Eukaryota</taxon>
        <taxon>Fungi</taxon>
        <taxon>Dikarya</taxon>
        <taxon>Basidiomycota</taxon>
        <taxon>Pucciniomycotina</taxon>
        <taxon>Pucciniomycetes</taxon>
        <taxon>Pucciniales</taxon>
        <taxon>Pucciniaceae</taxon>
        <taxon>Puccinia</taxon>
    </lineage>
</organism>
<evidence type="ECO:0000313" key="3">
    <source>
        <dbReference type="EMBL" id="PLW58720.1"/>
    </source>
</evidence>
<accession>A0A2N5W902</accession>
<keyword evidence="4" id="KW-1185">Reference proteome</keyword>
<feature type="transmembrane region" description="Helical" evidence="2">
    <location>
        <begin position="421"/>
        <end position="447"/>
    </location>
</feature>
<dbReference type="Proteomes" id="UP000235388">
    <property type="component" value="Unassembled WGS sequence"/>
</dbReference>
<feature type="region of interest" description="Disordered" evidence="1">
    <location>
        <begin position="543"/>
        <end position="573"/>
    </location>
</feature>